<dbReference type="InterPro" id="IPR005064">
    <property type="entry name" value="BUG"/>
</dbReference>
<feature type="chain" id="PRO_5020212688" evidence="2">
    <location>
        <begin position="30"/>
        <end position="337"/>
    </location>
</feature>
<sequence length="337" mass="35514">MHSSCLLRRFLAVALVAATHAFTTGFAQAAEPADPAWPSHALKLIVPFPPGGAADLIGRYYAEQLGRDLGQPVVIENRPGAGTAIAAETAARAAADGYTLSLATSGQLTILPGLNGSLRFDPVKDFQPVSLLASVPNVVAVNANNTDIRSLQQLVDAARADPGKISYSSCGMGTLCHLSGELLQNLTGIKLLHVPYKGSAQAVSDLLGGQIQVSVDTLTILAPHIRAGKLRGLVVGAPLRSPLIPDVPSANTADLPGFIASGWFGVVVPSGTPQPIVQRLHQAIERIATSQDTEKIFAENGITVEHNTPQQFARLIQDDLLRWQKVIDTAKVPKVGY</sequence>
<comment type="caution">
    <text evidence="3">The sequence shown here is derived from an EMBL/GenBank/DDBJ whole genome shotgun (WGS) entry which is preliminary data.</text>
</comment>
<name>A0A4Q7VFR3_9BURK</name>
<reference evidence="3 4" key="1">
    <citation type="submission" date="2019-02" db="EMBL/GenBank/DDBJ databases">
        <title>Genomic Encyclopedia of Type Strains, Phase IV (KMG-IV): sequencing the most valuable type-strain genomes for metagenomic binning, comparative biology and taxonomic classification.</title>
        <authorList>
            <person name="Goeker M."/>
        </authorList>
    </citation>
    <scope>NUCLEOTIDE SEQUENCE [LARGE SCALE GENOMIC DNA]</scope>
    <source>
        <strain evidence="3 4">DSM 23814</strain>
    </source>
</reference>
<comment type="similarity">
    <text evidence="1">Belongs to the UPF0065 (bug) family.</text>
</comment>
<accession>A0A4Q7VFR3</accession>
<dbReference type="Proteomes" id="UP000293398">
    <property type="component" value="Unassembled WGS sequence"/>
</dbReference>
<evidence type="ECO:0000313" key="3">
    <source>
        <dbReference type="EMBL" id="RZT94678.1"/>
    </source>
</evidence>
<dbReference type="PIRSF" id="PIRSF017082">
    <property type="entry name" value="YflP"/>
    <property type="match status" value="1"/>
</dbReference>
<gene>
    <name evidence="3" type="ORF">EV681_3100</name>
</gene>
<dbReference type="Gene3D" id="3.40.190.10">
    <property type="entry name" value="Periplasmic binding protein-like II"/>
    <property type="match status" value="1"/>
</dbReference>
<dbReference type="InterPro" id="IPR042100">
    <property type="entry name" value="Bug_dom1"/>
</dbReference>
<keyword evidence="2" id="KW-0732">Signal</keyword>
<keyword evidence="3" id="KW-0675">Receptor</keyword>
<dbReference type="SUPFAM" id="SSF53850">
    <property type="entry name" value="Periplasmic binding protein-like II"/>
    <property type="match status" value="1"/>
</dbReference>
<dbReference type="Gene3D" id="3.40.190.150">
    <property type="entry name" value="Bordetella uptake gene, domain 1"/>
    <property type="match status" value="1"/>
</dbReference>
<dbReference type="OrthoDB" id="8678477at2"/>
<keyword evidence="4" id="KW-1185">Reference proteome</keyword>
<feature type="signal peptide" evidence="2">
    <location>
        <begin position="1"/>
        <end position="29"/>
    </location>
</feature>
<dbReference type="AlphaFoldDB" id="A0A4Q7VFR3"/>
<organism evidence="3 4">
    <name type="scientific">Advenella incenata</name>
    <dbReference type="NCBI Taxonomy" id="267800"/>
    <lineage>
        <taxon>Bacteria</taxon>
        <taxon>Pseudomonadati</taxon>
        <taxon>Pseudomonadota</taxon>
        <taxon>Betaproteobacteria</taxon>
        <taxon>Burkholderiales</taxon>
        <taxon>Alcaligenaceae</taxon>
    </lineage>
</organism>
<evidence type="ECO:0000313" key="4">
    <source>
        <dbReference type="Proteomes" id="UP000293398"/>
    </source>
</evidence>
<dbReference type="Pfam" id="PF03401">
    <property type="entry name" value="TctC"/>
    <property type="match status" value="1"/>
</dbReference>
<proteinExistence type="inferred from homology"/>
<dbReference type="RefSeq" id="WP_130304457.1">
    <property type="nucleotide sequence ID" value="NZ_SHKO01000002.1"/>
</dbReference>
<evidence type="ECO:0000256" key="2">
    <source>
        <dbReference type="SAM" id="SignalP"/>
    </source>
</evidence>
<dbReference type="EMBL" id="SHKO01000002">
    <property type="protein sequence ID" value="RZT94678.1"/>
    <property type="molecule type" value="Genomic_DNA"/>
</dbReference>
<dbReference type="CDD" id="cd13578">
    <property type="entry name" value="PBP2_Bug27"/>
    <property type="match status" value="1"/>
</dbReference>
<dbReference type="PANTHER" id="PTHR42928">
    <property type="entry name" value="TRICARBOXYLATE-BINDING PROTEIN"/>
    <property type="match status" value="1"/>
</dbReference>
<evidence type="ECO:0000256" key="1">
    <source>
        <dbReference type="ARBA" id="ARBA00006987"/>
    </source>
</evidence>
<protein>
    <submittedName>
        <fullName evidence="3">Tripartite-type tricarboxylate transporter receptor subunit TctC</fullName>
    </submittedName>
</protein>
<dbReference type="PANTHER" id="PTHR42928:SF5">
    <property type="entry name" value="BLR1237 PROTEIN"/>
    <property type="match status" value="1"/>
</dbReference>